<dbReference type="Proteomes" id="UP000254260">
    <property type="component" value="Unassembled WGS sequence"/>
</dbReference>
<evidence type="ECO:0000313" key="2">
    <source>
        <dbReference type="EMBL" id="SUD41394.1"/>
    </source>
</evidence>
<accession>A0A379IYY8</accession>
<dbReference type="EMBL" id="UGUU01000001">
    <property type="protein sequence ID" value="SUD41394.1"/>
    <property type="molecule type" value="Genomic_DNA"/>
</dbReference>
<reference evidence="2 3" key="1">
    <citation type="submission" date="2018-06" db="EMBL/GenBank/DDBJ databases">
        <authorList>
            <consortium name="Pathogen Informatics"/>
            <person name="Doyle S."/>
        </authorList>
    </citation>
    <scope>NUCLEOTIDE SEQUENCE [LARGE SCALE GENOMIC DNA]</scope>
    <source>
        <strain evidence="2 3">NCTC10899</strain>
    </source>
</reference>
<dbReference type="GeneID" id="57607765"/>
<evidence type="ECO:0000313" key="3">
    <source>
        <dbReference type="Proteomes" id="UP000254260"/>
    </source>
</evidence>
<evidence type="ECO:0000256" key="1">
    <source>
        <dbReference type="SAM" id="MobiDB-lite"/>
    </source>
</evidence>
<organism evidence="2 3">
    <name type="scientific">Ectopseudomonas mendocina</name>
    <name type="common">Pseudomonas mendocina</name>
    <dbReference type="NCBI Taxonomy" id="300"/>
    <lineage>
        <taxon>Bacteria</taxon>
        <taxon>Pseudomonadati</taxon>
        <taxon>Pseudomonadota</taxon>
        <taxon>Gammaproteobacteria</taxon>
        <taxon>Pseudomonadales</taxon>
        <taxon>Pseudomonadaceae</taxon>
        <taxon>Ectopseudomonas</taxon>
    </lineage>
</organism>
<protein>
    <submittedName>
        <fullName evidence="2">Uncharacterized protein</fullName>
    </submittedName>
</protein>
<dbReference type="RefSeq" id="WP_017361855.1">
    <property type="nucleotide sequence ID" value="NZ_JOVT01000001.1"/>
</dbReference>
<sequence length="317" mass="35032">MTNFSVEGLLAHRSFKAGMAGAVIQRDDQSRPSPAPQSMGSDAGVKVVLSPAASKISLLLKSESAGKASAAVGFDEFLESNHQQIKAHGKNADFLKEVPQDLSQERQILAQQAANYLLGNHYGEEKLHPSRSAENPFAALDRVTLSKISFDDSGLFTAAERQVAFLEMTNRDMQHRNATYDLAEELQRRDGSAPWFQVTAFLRDAQLIGTMSEGEKAWRNWPPAAELEAYAASMLRNDPSREPTLPEYQNLNNQDKPILAFMVGKDGSGTWKNVAVEELASDTLPLRLIHSLIEKNKTTQPEHPWLSLYLSIDNLGK</sequence>
<name>A0A379IYY8_ECTME</name>
<proteinExistence type="predicted"/>
<gene>
    <name evidence="2" type="ORF">NCTC10899_04263</name>
</gene>
<dbReference type="AlphaFoldDB" id="A0A379IYY8"/>
<feature type="region of interest" description="Disordered" evidence="1">
    <location>
        <begin position="24"/>
        <end position="43"/>
    </location>
</feature>